<dbReference type="PANTHER" id="PTHR48475:SF2">
    <property type="entry name" value="RIBONUCLEASE H"/>
    <property type="match status" value="1"/>
</dbReference>
<dbReference type="InterPro" id="IPR043502">
    <property type="entry name" value="DNA/RNA_pol_sf"/>
</dbReference>
<name>A0AAV3NN60_LITER</name>
<dbReference type="InterPro" id="IPR041577">
    <property type="entry name" value="RT_RNaseH_2"/>
</dbReference>
<comment type="caution">
    <text evidence="2">The sequence shown here is derived from an EMBL/GenBank/DDBJ whole genome shotgun (WGS) entry which is preliminary data.</text>
</comment>
<accession>A0AAV3NN60</accession>
<dbReference type="Gene3D" id="3.10.10.10">
    <property type="entry name" value="HIV Type 1 Reverse Transcriptase, subunit A, domain 1"/>
    <property type="match status" value="1"/>
</dbReference>
<dbReference type="Proteomes" id="UP001454036">
    <property type="component" value="Unassembled WGS sequence"/>
</dbReference>
<reference evidence="2 3" key="1">
    <citation type="submission" date="2024-01" db="EMBL/GenBank/DDBJ databases">
        <title>The complete chloroplast genome sequence of Lithospermum erythrorhizon: insights into the phylogenetic relationship among Boraginaceae species and the maternal lineages of purple gromwells.</title>
        <authorList>
            <person name="Okada T."/>
            <person name="Watanabe K."/>
        </authorList>
    </citation>
    <scope>NUCLEOTIDE SEQUENCE [LARGE SCALE GENOMIC DNA]</scope>
</reference>
<gene>
    <name evidence="2" type="ORF">LIER_02091</name>
</gene>
<evidence type="ECO:0000313" key="3">
    <source>
        <dbReference type="Proteomes" id="UP001454036"/>
    </source>
</evidence>
<sequence>MPGVDPEISLHKLHLDFSYKPVKQKNRNFSEEKNLAIREEVEELMKDRAIRELQFPEWIANVVMVKKSNSKWKMYMDFTNLNKAYPKDYYPLPCLGRLDGSVGREVFDFLDASRGFISRSGDWNLPFFRKLRQASKDEFVWDEGCTKAFEELKDYLRSPKILTQSEANEELQLYLALTYGAVSSVLVGEEAKVQKPIYYVSHILHGPEKNYPRIDKFVMALVISARKDPQEDPEYISELPERPQWILHVDGASNPKGSGAGILIQGLRGDARQIRGDCSVKSESLQKYHAKATSVAAGFDYVVFELIPQYENERAYHLSLLATTYYEDIHLGVHIEHREKPIYEVVRVFPTRLGIEDWKRLIIKLLTTKELPEEKAEARKLQRRSYKFQIFQ</sequence>
<evidence type="ECO:0000259" key="1">
    <source>
        <dbReference type="Pfam" id="PF17919"/>
    </source>
</evidence>
<organism evidence="2 3">
    <name type="scientific">Lithospermum erythrorhizon</name>
    <name type="common">Purple gromwell</name>
    <name type="synonym">Lithospermum officinale var. erythrorhizon</name>
    <dbReference type="NCBI Taxonomy" id="34254"/>
    <lineage>
        <taxon>Eukaryota</taxon>
        <taxon>Viridiplantae</taxon>
        <taxon>Streptophyta</taxon>
        <taxon>Embryophyta</taxon>
        <taxon>Tracheophyta</taxon>
        <taxon>Spermatophyta</taxon>
        <taxon>Magnoliopsida</taxon>
        <taxon>eudicotyledons</taxon>
        <taxon>Gunneridae</taxon>
        <taxon>Pentapetalae</taxon>
        <taxon>asterids</taxon>
        <taxon>lamiids</taxon>
        <taxon>Boraginales</taxon>
        <taxon>Boraginaceae</taxon>
        <taxon>Boraginoideae</taxon>
        <taxon>Lithospermeae</taxon>
        <taxon>Lithospermum</taxon>
    </lineage>
</organism>
<dbReference type="PANTHER" id="PTHR48475">
    <property type="entry name" value="RIBONUCLEASE H"/>
    <property type="match status" value="1"/>
</dbReference>
<keyword evidence="3" id="KW-1185">Reference proteome</keyword>
<dbReference type="AlphaFoldDB" id="A0AAV3NN60"/>
<protein>
    <recommendedName>
        <fullName evidence="1">Reverse transcriptase/retrotransposon-derived protein RNase H-like domain-containing protein</fullName>
    </recommendedName>
</protein>
<dbReference type="Pfam" id="PF17919">
    <property type="entry name" value="RT_RNaseH_2"/>
    <property type="match status" value="1"/>
</dbReference>
<dbReference type="SUPFAM" id="SSF56672">
    <property type="entry name" value="DNA/RNA polymerases"/>
    <property type="match status" value="1"/>
</dbReference>
<dbReference type="EMBL" id="BAABME010000220">
    <property type="protein sequence ID" value="GAA0140804.1"/>
    <property type="molecule type" value="Genomic_DNA"/>
</dbReference>
<proteinExistence type="predicted"/>
<feature type="domain" description="Reverse transcriptase/retrotransposon-derived protein RNase H-like" evidence="1">
    <location>
        <begin position="141"/>
        <end position="226"/>
    </location>
</feature>
<evidence type="ECO:0000313" key="2">
    <source>
        <dbReference type="EMBL" id="GAA0140804.1"/>
    </source>
</evidence>